<name>A0A3N0E950_9ACTN</name>
<evidence type="ECO:0000313" key="3">
    <source>
        <dbReference type="EMBL" id="RNL84351.1"/>
    </source>
</evidence>
<dbReference type="OrthoDB" id="3185978at2"/>
<keyword evidence="4" id="KW-1185">Reference proteome</keyword>
<sequence length="151" mass="16188">MGVEFSMVLPRRSYTVSLVRQVLAEALRVNGVCGDCRFSILLTVSEACTNAVEHGAPAVEYEVTAEVDDESCLVEIADSGSAFTPERVSLPDAESESGRGILLMRYLADEVRFLPAQFGGTTVRLRKWLHNGDSHEGVGCGAGARIPAMLG</sequence>
<gene>
    <name evidence="3" type="ORF">EFW17_12390</name>
</gene>
<protein>
    <submittedName>
        <fullName evidence="3">ATP-binding protein</fullName>
    </submittedName>
</protein>
<feature type="domain" description="Histidine kinase/HSP90-like ATPase" evidence="2">
    <location>
        <begin position="15"/>
        <end position="127"/>
    </location>
</feature>
<accession>A0A3N0E950</accession>
<dbReference type="CDD" id="cd16936">
    <property type="entry name" value="HATPase_RsbW-like"/>
    <property type="match status" value="1"/>
</dbReference>
<keyword evidence="1" id="KW-0808">Transferase</keyword>
<dbReference type="SUPFAM" id="SSF55874">
    <property type="entry name" value="ATPase domain of HSP90 chaperone/DNA topoisomerase II/histidine kinase"/>
    <property type="match status" value="1"/>
</dbReference>
<reference evidence="3 4" key="1">
    <citation type="submission" date="2018-11" db="EMBL/GenBank/DDBJ databases">
        <title>The genome draft of YIM 96095.</title>
        <authorList>
            <person name="Tang S.-K."/>
            <person name="Chunyu W.-X."/>
            <person name="Feng Y.-Z."/>
        </authorList>
    </citation>
    <scope>NUCLEOTIDE SEQUENCE [LARGE SCALE GENOMIC DNA]</scope>
    <source>
        <strain evidence="3 4">YIM 96095</strain>
    </source>
</reference>
<keyword evidence="1" id="KW-0723">Serine/threonine-protein kinase</keyword>
<dbReference type="PANTHER" id="PTHR35526:SF3">
    <property type="entry name" value="ANTI-SIGMA-F FACTOR RSBW"/>
    <property type="match status" value="1"/>
</dbReference>
<keyword evidence="1" id="KW-0418">Kinase</keyword>
<dbReference type="GO" id="GO:0005524">
    <property type="term" value="F:ATP binding"/>
    <property type="evidence" value="ECO:0007669"/>
    <property type="project" value="UniProtKB-KW"/>
</dbReference>
<dbReference type="InterPro" id="IPR050267">
    <property type="entry name" value="Anti-sigma-factor_SerPK"/>
</dbReference>
<dbReference type="EMBL" id="RJMB01000011">
    <property type="protein sequence ID" value="RNL84351.1"/>
    <property type="molecule type" value="Genomic_DNA"/>
</dbReference>
<dbReference type="Pfam" id="PF13581">
    <property type="entry name" value="HATPase_c_2"/>
    <property type="match status" value="1"/>
</dbReference>
<dbReference type="InterPro" id="IPR003594">
    <property type="entry name" value="HATPase_dom"/>
</dbReference>
<evidence type="ECO:0000256" key="1">
    <source>
        <dbReference type="ARBA" id="ARBA00022527"/>
    </source>
</evidence>
<dbReference type="InterPro" id="IPR036890">
    <property type="entry name" value="HATPase_C_sf"/>
</dbReference>
<dbReference type="Gene3D" id="3.30.565.10">
    <property type="entry name" value="Histidine kinase-like ATPase, C-terminal domain"/>
    <property type="match status" value="1"/>
</dbReference>
<evidence type="ECO:0000259" key="2">
    <source>
        <dbReference type="Pfam" id="PF13581"/>
    </source>
</evidence>
<organism evidence="3 4">
    <name type="scientific">Halostreptopolyspora alba</name>
    <dbReference type="NCBI Taxonomy" id="2487137"/>
    <lineage>
        <taxon>Bacteria</taxon>
        <taxon>Bacillati</taxon>
        <taxon>Actinomycetota</taxon>
        <taxon>Actinomycetes</taxon>
        <taxon>Streptosporangiales</taxon>
        <taxon>Nocardiopsidaceae</taxon>
        <taxon>Halostreptopolyspora</taxon>
    </lineage>
</organism>
<dbReference type="Proteomes" id="UP000269198">
    <property type="component" value="Unassembled WGS sequence"/>
</dbReference>
<dbReference type="AlphaFoldDB" id="A0A3N0E950"/>
<evidence type="ECO:0000313" key="4">
    <source>
        <dbReference type="Proteomes" id="UP000269198"/>
    </source>
</evidence>
<comment type="caution">
    <text evidence="3">The sequence shown here is derived from an EMBL/GenBank/DDBJ whole genome shotgun (WGS) entry which is preliminary data.</text>
</comment>
<keyword evidence="3" id="KW-0547">Nucleotide-binding</keyword>
<proteinExistence type="predicted"/>
<dbReference type="GO" id="GO:0004674">
    <property type="term" value="F:protein serine/threonine kinase activity"/>
    <property type="evidence" value="ECO:0007669"/>
    <property type="project" value="UniProtKB-KW"/>
</dbReference>
<keyword evidence="3" id="KW-0067">ATP-binding</keyword>
<dbReference type="PANTHER" id="PTHR35526">
    <property type="entry name" value="ANTI-SIGMA-F FACTOR RSBW-RELATED"/>
    <property type="match status" value="1"/>
</dbReference>